<accession>A0ACA9U8W0</accession>
<reference evidence="1" key="1">
    <citation type="submission" date="2020-04" db="EMBL/GenBank/DDBJ databases">
        <authorList>
            <person name="Broberg M."/>
        </authorList>
    </citation>
    <scope>NUCLEOTIDE SEQUENCE</scope>
</reference>
<sequence>MAMCVFAVAAVVTETPTLADRSKEKSVGIATVFLMFLFALFYKPPWGATVWIWTSEELKPSQWPRNLNQFPALSSAWEQDFEYRTDADVEQIFPIFLNEKGLQVNFQ</sequence>
<dbReference type="EMBL" id="CADEHS020000055">
    <property type="protein sequence ID" value="CAG9949247.1"/>
    <property type="molecule type" value="Genomic_DNA"/>
</dbReference>
<evidence type="ECO:0000313" key="2">
    <source>
        <dbReference type="Proteomes" id="UP000836387"/>
    </source>
</evidence>
<dbReference type="Proteomes" id="UP000836387">
    <property type="component" value="Unassembled WGS sequence"/>
</dbReference>
<proteinExistence type="predicted"/>
<protein>
    <submittedName>
        <fullName evidence="1">Uncharacterized protein</fullName>
    </submittedName>
</protein>
<reference evidence="1" key="2">
    <citation type="submission" date="2021-10" db="EMBL/GenBank/DDBJ databases">
        <authorList>
            <person name="Piombo E."/>
        </authorList>
    </citation>
    <scope>NUCLEOTIDE SEQUENCE</scope>
</reference>
<gene>
    <name evidence="1" type="ORF">CRV2_00014552</name>
</gene>
<comment type="caution">
    <text evidence="1">The sequence shown here is derived from an EMBL/GenBank/DDBJ whole genome shotgun (WGS) entry which is preliminary data.</text>
</comment>
<name>A0ACA9U8W0_BIOOC</name>
<evidence type="ECO:0000313" key="1">
    <source>
        <dbReference type="EMBL" id="CAG9949247.1"/>
    </source>
</evidence>
<keyword evidence="2" id="KW-1185">Reference proteome</keyword>
<organism evidence="1 2">
    <name type="scientific">Clonostachys rosea f. rosea IK726</name>
    <dbReference type="NCBI Taxonomy" id="1349383"/>
    <lineage>
        <taxon>Eukaryota</taxon>
        <taxon>Fungi</taxon>
        <taxon>Dikarya</taxon>
        <taxon>Ascomycota</taxon>
        <taxon>Pezizomycotina</taxon>
        <taxon>Sordariomycetes</taxon>
        <taxon>Hypocreomycetidae</taxon>
        <taxon>Hypocreales</taxon>
        <taxon>Bionectriaceae</taxon>
        <taxon>Clonostachys</taxon>
    </lineage>
</organism>